<evidence type="ECO:0000256" key="1">
    <source>
        <dbReference type="SAM" id="Phobius"/>
    </source>
</evidence>
<keyword evidence="1" id="KW-0472">Membrane</keyword>
<reference evidence="3" key="1">
    <citation type="journal article" date="2018" name="Front. Microbiol.">
        <title>Genome-Based Analysis Reveals the Taxonomy and Diversity of the Family Idiomarinaceae.</title>
        <authorList>
            <person name="Liu Y."/>
            <person name="Lai Q."/>
            <person name="Shao Z."/>
        </authorList>
    </citation>
    <scope>NUCLEOTIDE SEQUENCE [LARGE SCALE GENOMIC DNA]</scope>
    <source>
        <strain evidence="3">R22</strain>
    </source>
</reference>
<keyword evidence="3" id="KW-1185">Reference proteome</keyword>
<proteinExistence type="predicted"/>
<evidence type="ECO:0000313" key="2">
    <source>
        <dbReference type="EMBL" id="RUO69603.1"/>
    </source>
</evidence>
<keyword evidence="1" id="KW-0812">Transmembrane</keyword>
<dbReference type="EMBL" id="PIQC01000004">
    <property type="protein sequence ID" value="RUO69603.1"/>
    <property type="molecule type" value="Genomic_DNA"/>
</dbReference>
<keyword evidence="1" id="KW-1133">Transmembrane helix</keyword>
<sequence length="153" mass="17786">MDDFEKILITGTVTILGGFIIHAASQLFLKLFIEPLQRYRQYKAEAVMLLSFYSNLLHSRLREDDDQGYRDRYYKAQDEIRTCMANIKASYYSISPRWLAIVLRAIPKKTRFKEATKNLLTLSFLGQLLTEDDGHKKNMELAQSTVEILGAEW</sequence>
<dbReference type="Proteomes" id="UP000288058">
    <property type="component" value="Unassembled WGS sequence"/>
</dbReference>
<dbReference type="OrthoDB" id="7064047at2"/>
<accession>A0A432Z089</accession>
<comment type="caution">
    <text evidence="2">The sequence shown here is derived from an EMBL/GenBank/DDBJ whole genome shotgun (WGS) entry which is preliminary data.</text>
</comment>
<feature type="transmembrane region" description="Helical" evidence="1">
    <location>
        <begin position="6"/>
        <end position="33"/>
    </location>
</feature>
<evidence type="ECO:0000313" key="3">
    <source>
        <dbReference type="Proteomes" id="UP000288058"/>
    </source>
</evidence>
<dbReference type="RefSeq" id="WP_114981801.1">
    <property type="nucleotide sequence ID" value="NZ_PIQC01000004.1"/>
</dbReference>
<name>A0A432Z089_9GAMM</name>
<organism evidence="2 3">
    <name type="scientific">Idiomarina ramblicola</name>
    <dbReference type="NCBI Taxonomy" id="263724"/>
    <lineage>
        <taxon>Bacteria</taxon>
        <taxon>Pseudomonadati</taxon>
        <taxon>Pseudomonadota</taxon>
        <taxon>Gammaproteobacteria</taxon>
        <taxon>Alteromonadales</taxon>
        <taxon>Idiomarinaceae</taxon>
        <taxon>Idiomarina</taxon>
    </lineage>
</organism>
<protein>
    <submittedName>
        <fullName evidence="2">Uncharacterized protein</fullName>
    </submittedName>
</protein>
<gene>
    <name evidence="2" type="ORF">CWI78_06675</name>
</gene>
<dbReference type="AlphaFoldDB" id="A0A432Z089"/>